<evidence type="ECO:0000256" key="4">
    <source>
        <dbReference type="ARBA" id="ARBA00022475"/>
    </source>
</evidence>
<evidence type="ECO:0000256" key="5">
    <source>
        <dbReference type="ARBA" id="ARBA00022519"/>
    </source>
</evidence>
<dbReference type="Pfam" id="PF25917">
    <property type="entry name" value="BSH_RND"/>
    <property type="match status" value="1"/>
</dbReference>
<dbReference type="InterPro" id="IPR006143">
    <property type="entry name" value="RND_pump_MFP"/>
</dbReference>
<dbReference type="SUPFAM" id="SSF111369">
    <property type="entry name" value="HlyD-like secretion proteins"/>
    <property type="match status" value="1"/>
</dbReference>
<keyword evidence="10" id="KW-0449">Lipoprotein</keyword>
<evidence type="ECO:0000256" key="7">
    <source>
        <dbReference type="ARBA" id="ARBA00023054"/>
    </source>
</evidence>
<comment type="subcellular location">
    <subcellularLocation>
        <location evidence="1">Cell inner membrane</location>
        <topology evidence="1">Lipid-anchor</topology>
    </subcellularLocation>
</comment>
<evidence type="ECO:0000259" key="13">
    <source>
        <dbReference type="Pfam" id="PF25917"/>
    </source>
</evidence>
<dbReference type="GO" id="GO:0042908">
    <property type="term" value="P:xenobiotic transport"/>
    <property type="evidence" value="ECO:0007669"/>
    <property type="project" value="UniProtKB-ARBA"/>
</dbReference>
<dbReference type="Pfam" id="PF25967">
    <property type="entry name" value="RND-MFP_C"/>
    <property type="match status" value="1"/>
</dbReference>
<evidence type="ECO:0000259" key="15">
    <source>
        <dbReference type="Pfam" id="PF25967"/>
    </source>
</evidence>
<evidence type="ECO:0000256" key="3">
    <source>
        <dbReference type="ARBA" id="ARBA00022448"/>
    </source>
</evidence>
<proteinExistence type="inferred from homology"/>
<keyword evidence="6 11" id="KW-0732">Signal</keyword>
<reference evidence="16 17" key="1">
    <citation type="submission" date="2016-08" db="EMBL/GenBank/DDBJ databases">
        <title>Whole genome sequence of Pseudomonas graminis strain UASWS1507, a potential biological control agent for agriculture.</title>
        <authorList>
            <person name="Crovadore J."/>
            <person name="Calmin G."/>
            <person name="Chablais R."/>
            <person name="Cochard B."/>
            <person name="Lefort F."/>
        </authorList>
    </citation>
    <scope>NUCLEOTIDE SEQUENCE [LARGE SCALE GENOMIC DNA]</scope>
    <source>
        <strain evidence="16 17">UASWS1507</strain>
    </source>
</reference>
<sequence length="386" mass="40892">MQFKPAVTVLVTAVALASLLSGCSKKEEAAAAPPPPQVGVVTLKTQAYTLTSELPGRTTAFRIAEVRPQVNGIILKRLFTEGGDVKAGQQLYQIDPAIYQATLDSAKATYESSNSLAGRYKQLINEQAVSRQEYDTAVGSAREAKAAVQTAEINLRYTKVYAPISGRIGRSLVTEGALVSNGQADAMATIQQLDPIYVDVIQSSAEMLKLRRELESGKLQKAGDNAAKVKLVLEDGSLYSTEGKLEFSEVSVDQTTGSVTLRAVFPNPDHTLLPGMFVHARLQSGVAENAILVPQQGVTRDLKGTPTALVVNADNKVESRTLVANRTIGSDWLVEKGLSAGDRVITEGLQYVKPGAEVKVAEATNVNAANPATAPATDKAAGSKGE</sequence>
<dbReference type="EMBL" id="MDEN01000069">
    <property type="protein sequence ID" value="OCX11223.1"/>
    <property type="molecule type" value="Genomic_DNA"/>
</dbReference>
<evidence type="ECO:0000259" key="14">
    <source>
        <dbReference type="Pfam" id="PF25944"/>
    </source>
</evidence>
<dbReference type="Gene3D" id="2.40.30.170">
    <property type="match status" value="1"/>
</dbReference>
<keyword evidence="7" id="KW-0175">Coiled coil</keyword>
<dbReference type="Pfam" id="PF25944">
    <property type="entry name" value="Beta-barrel_RND"/>
    <property type="match status" value="1"/>
</dbReference>
<dbReference type="Gene3D" id="2.40.420.20">
    <property type="match status" value="1"/>
</dbReference>
<dbReference type="GO" id="GO:0005886">
    <property type="term" value="C:plasma membrane"/>
    <property type="evidence" value="ECO:0007669"/>
    <property type="project" value="UniProtKB-SubCell"/>
</dbReference>
<keyword evidence="8" id="KW-0472">Membrane</keyword>
<feature type="domain" description="Multidrug resistance protein MdtA-like barrel-sandwich hybrid" evidence="13">
    <location>
        <begin position="62"/>
        <end position="191"/>
    </location>
</feature>
<name>A0A1C2D974_9PSED</name>
<feature type="domain" description="Multidrug resistance protein MdtA-like C-terminal permuted SH3" evidence="15">
    <location>
        <begin position="289"/>
        <end position="351"/>
    </location>
</feature>
<evidence type="ECO:0000256" key="8">
    <source>
        <dbReference type="ARBA" id="ARBA00023136"/>
    </source>
</evidence>
<dbReference type="Gene3D" id="1.10.287.470">
    <property type="entry name" value="Helix hairpin bin"/>
    <property type="match status" value="1"/>
</dbReference>
<feature type="signal peptide" evidence="11">
    <location>
        <begin position="1"/>
        <end position="26"/>
    </location>
</feature>
<dbReference type="PANTHER" id="PTHR30158:SF3">
    <property type="entry name" value="MULTIDRUG EFFLUX PUMP SUBUNIT ACRA-RELATED"/>
    <property type="match status" value="1"/>
</dbReference>
<keyword evidence="3" id="KW-0813">Transport</keyword>
<dbReference type="GO" id="GO:0022857">
    <property type="term" value="F:transmembrane transporter activity"/>
    <property type="evidence" value="ECO:0007669"/>
    <property type="project" value="InterPro"/>
</dbReference>
<evidence type="ECO:0000256" key="11">
    <source>
        <dbReference type="SAM" id="SignalP"/>
    </source>
</evidence>
<protein>
    <submittedName>
        <fullName evidence="16">Efflux transporter periplasmic adaptor subunit</fullName>
    </submittedName>
</protein>
<gene>
    <name evidence="16" type="ORF">BBI10_23775</name>
</gene>
<comment type="similarity">
    <text evidence="2">Belongs to the membrane fusion protein (MFP) (TC 8.A.1) family.</text>
</comment>
<evidence type="ECO:0000259" key="12">
    <source>
        <dbReference type="Pfam" id="PF25876"/>
    </source>
</evidence>
<evidence type="ECO:0000256" key="2">
    <source>
        <dbReference type="ARBA" id="ARBA00009477"/>
    </source>
</evidence>
<dbReference type="InterPro" id="IPR058627">
    <property type="entry name" value="MdtA-like_C"/>
</dbReference>
<evidence type="ECO:0000256" key="1">
    <source>
        <dbReference type="ARBA" id="ARBA00004519"/>
    </source>
</evidence>
<dbReference type="NCBIfam" id="TIGR01730">
    <property type="entry name" value="RND_mfp"/>
    <property type="match status" value="1"/>
</dbReference>
<dbReference type="InterPro" id="IPR058624">
    <property type="entry name" value="MdtA-like_HH"/>
</dbReference>
<dbReference type="Gene3D" id="2.40.50.100">
    <property type="match status" value="1"/>
</dbReference>
<dbReference type="AlphaFoldDB" id="A0A1C2D974"/>
<dbReference type="OrthoDB" id="9800613at2"/>
<evidence type="ECO:0000256" key="6">
    <source>
        <dbReference type="ARBA" id="ARBA00022729"/>
    </source>
</evidence>
<feature type="domain" description="Multidrug resistance protein MdtA-like beta-barrel" evidence="14">
    <location>
        <begin position="195"/>
        <end position="285"/>
    </location>
</feature>
<dbReference type="RefSeq" id="WP_065992288.1">
    <property type="nucleotide sequence ID" value="NZ_MDEN01000069.1"/>
</dbReference>
<keyword evidence="5" id="KW-0997">Cell inner membrane</keyword>
<comment type="caution">
    <text evidence="16">The sequence shown here is derived from an EMBL/GenBank/DDBJ whole genome shotgun (WGS) entry which is preliminary data.</text>
</comment>
<evidence type="ECO:0000256" key="9">
    <source>
        <dbReference type="ARBA" id="ARBA00023139"/>
    </source>
</evidence>
<dbReference type="PROSITE" id="PS51257">
    <property type="entry name" value="PROKAR_LIPOPROTEIN"/>
    <property type="match status" value="1"/>
</dbReference>
<organism evidence="16 17">
    <name type="scientific">Pseudomonas graminis</name>
    <dbReference type="NCBI Taxonomy" id="158627"/>
    <lineage>
        <taxon>Bacteria</taxon>
        <taxon>Pseudomonadati</taxon>
        <taxon>Pseudomonadota</taxon>
        <taxon>Gammaproteobacteria</taxon>
        <taxon>Pseudomonadales</taxon>
        <taxon>Pseudomonadaceae</taxon>
        <taxon>Pseudomonas</taxon>
    </lineage>
</organism>
<evidence type="ECO:0000256" key="10">
    <source>
        <dbReference type="ARBA" id="ARBA00023288"/>
    </source>
</evidence>
<dbReference type="PANTHER" id="PTHR30158">
    <property type="entry name" value="ACRA/E-RELATED COMPONENT OF DRUG EFFLUX TRANSPORTER"/>
    <property type="match status" value="1"/>
</dbReference>
<feature type="domain" description="Multidrug resistance protein MdtA-like alpha-helical hairpin" evidence="12">
    <location>
        <begin position="98"/>
        <end position="158"/>
    </location>
</feature>
<dbReference type="STRING" id="158627.BW687_00405"/>
<dbReference type="GO" id="GO:0009636">
    <property type="term" value="P:response to toxic substance"/>
    <property type="evidence" value="ECO:0007669"/>
    <property type="project" value="UniProtKB-ARBA"/>
</dbReference>
<keyword evidence="4" id="KW-1003">Cell membrane</keyword>
<evidence type="ECO:0000313" key="16">
    <source>
        <dbReference type="EMBL" id="OCX11223.1"/>
    </source>
</evidence>
<dbReference type="InterPro" id="IPR058625">
    <property type="entry name" value="MdtA-like_BSH"/>
</dbReference>
<dbReference type="GO" id="GO:0046677">
    <property type="term" value="P:response to antibiotic"/>
    <property type="evidence" value="ECO:0007669"/>
    <property type="project" value="TreeGrafter"/>
</dbReference>
<dbReference type="InterPro" id="IPR058626">
    <property type="entry name" value="MdtA-like_b-barrel"/>
</dbReference>
<dbReference type="Pfam" id="PF25876">
    <property type="entry name" value="HH_MFP_RND"/>
    <property type="match status" value="1"/>
</dbReference>
<keyword evidence="9" id="KW-0564">Palmitate</keyword>
<accession>A0A1C2D974</accession>
<dbReference type="FunFam" id="2.40.30.170:FF:000001">
    <property type="entry name" value="Multidrug resistance efflux transporter MdtE"/>
    <property type="match status" value="1"/>
</dbReference>
<dbReference type="Proteomes" id="UP000095143">
    <property type="component" value="Unassembled WGS sequence"/>
</dbReference>
<dbReference type="FunFam" id="2.40.420.20:FF:000001">
    <property type="entry name" value="Efflux RND transporter periplasmic adaptor subunit"/>
    <property type="match status" value="1"/>
</dbReference>
<evidence type="ECO:0000313" key="17">
    <source>
        <dbReference type="Proteomes" id="UP000095143"/>
    </source>
</evidence>
<feature type="chain" id="PRO_5008659127" evidence="11">
    <location>
        <begin position="27"/>
        <end position="386"/>
    </location>
</feature>